<dbReference type="EMBL" id="BNJK01000001">
    <property type="protein sequence ID" value="GHO93825.1"/>
    <property type="molecule type" value="Genomic_DNA"/>
</dbReference>
<evidence type="ECO:0000259" key="2">
    <source>
        <dbReference type="Pfam" id="PF00350"/>
    </source>
</evidence>
<reference evidence="3" key="1">
    <citation type="submission" date="2020-10" db="EMBL/GenBank/DDBJ databases">
        <title>Taxonomic study of unclassified bacteria belonging to the class Ktedonobacteria.</title>
        <authorList>
            <person name="Yabe S."/>
            <person name="Wang C.M."/>
            <person name="Zheng Y."/>
            <person name="Sakai Y."/>
            <person name="Cavaletti L."/>
            <person name="Monciardini P."/>
            <person name="Donadio S."/>
        </authorList>
    </citation>
    <scope>NUCLEOTIDE SEQUENCE</scope>
    <source>
        <strain evidence="3">ID150040</strain>
    </source>
</reference>
<dbReference type="Pfam" id="PF00350">
    <property type="entry name" value="Dynamin_N"/>
    <property type="match status" value="1"/>
</dbReference>
<gene>
    <name evidence="3" type="ORF">KSF_038730</name>
</gene>
<dbReference type="InterPro" id="IPR045063">
    <property type="entry name" value="Dynamin_N"/>
</dbReference>
<dbReference type="Proteomes" id="UP000597444">
    <property type="component" value="Unassembled WGS sequence"/>
</dbReference>
<dbReference type="SUPFAM" id="SSF52540">
    <property type="entry name" value="P-loop containing nucleoside triphosphate hydrolases"/>
    <property type="match status" value="1"/>
</dbReference>
<sequence>MFNIGAPTPDISSTQPQAPRVAPQTIARLQDLLKELLTSIDKNEAQRYFPGNGQIRAKVLHDWEDELRITQSFLALLVANRVAPQSDILIRQSLTEAIHQFNFKRPFEIKLIGHTGAGKSTLFGAIIGEDISPSGSGDAVTGTRIKVRFADPNNPADGEKMTVYLRDGSSPLPFTRAEWPQACEKYIQEPVGAAVNEVKNVLYVEFVLQNKSGSSQFPPNCEFIDLPGGEAGQERHEEILSEELKQIDALIYVIGTNRVRGNLTRPISEQVKLKITQGQRADIAARKMFVVAAHWDLARPGEDRIRTEEGMRYLLDYLPENYEGYHQHGPNHTYFFYPIRTEDAYLATQGIQCKEQKHSLVPKLQQRGEDYRGHMAGVYEDLRQIDPFLPGDFSATNFNDITLEQHKAMLQFSQLPILIDDLERFLTESRHEVQLDAARSKLTDAIQEFINYGWEQLKARNIDIGNRDPHRITDVRSNYEGQRTHLREEAIISNIKGMEKAWKKCVDQLYHDFNVSQPASNAFHQALAAAFSRAVRHVRTFIQKGHLDHTIDTDWRRPEGANAPVTERLGRELKTREFLSSLRDDLLIALQEELQKPGSAADVLADTFLKLLSKEERPGGPLSLQMVSVGVFDHNSDMQARYDGLKQHIKEQAGNICSFTISGLLLGEHYALDKTRGTLAQLIQFIASNNEEHFTFFNRVHPYMENVLLEMQQRIQQDSAFIIIHYFLREIRKLTKRSILHRVNEYAEPDRIDEEDGDFEKLLRDLNAALLRKLTDEQFVSALDAQLFTHEAEIMRWFDLIRQADSLKNGIVFSQ</sequence>
<organism evidence="3 4">
    <name type="scientific">Reticulibacter mediterranei</name>
    <dbReference type="NCBI Taxonomy" id="2778369"/>
    <lineage>
        <taxon>Bacteria</taxon>
        <taxon>Bacillati</taxon>
        <taxon>Chloroflexota</taxon>
        <taxon>Ktedonobacteria</taxon>
        <taxon>Ktedonobacterales</taxon>
        <taxon>Reticulibacteraceae</taxon>
        <taxon>Reticulibacter</taxon>
    </lineage>
</organism>
<feature type="domain" description="Dynamin N-terminal" evidence="2">
    <location>
        <begin position="110"/>
        <end position="258"/>
    </location>
</feature>
<dbReference type="Gene3D" id="3.40.50.300">
    <property type="entry name" value="P-loop containing nucleotide triphosphate hydrolases"/>
    <property type="match status" value="1"/>
</dbReference>
<keyword evidence="4" id="KW-1185">Reference proteome</keyword>
<evidence type="ECO:0000313" key="3">
    <source>
        <dbReference type="EMBL" id="GHO93825.1"/>
    </source>
</evidence>
<proteinExistence type="predicted"/>
<protein>
    <recommendedName>
        <fullName evidence="2">Dynamin N-terminal domain-containing protein</fullName>
    </recommendedName>
</protein>
<feature type="region of interest" description="Disordered" evidence="1">
    <location>
        <begin position="1"/>
        <end position="20"/>
    </location>
</feature>
<name>A0A8J3IN98_9CHLR</name>
<accession>A0A8J3IN98</accession>
<dbReference type="AlphaFoldDB" id="A0A8J3IN98"/>
<evidence type="ECO:0000313" key="4">
    <source>
        <dbReference type="Proteomes" id="UP000597444"/>
    </source>
</evidence>
<dbReference type="InterPro" id="IPR027417">
    <property type="entry name" value="P-loop_NTPase"/>
</dbReference>
<comment type="caution">
    <text evidence="3">The sequence shown here is derived from an EMBL/GenBank/DDBJ whole genome shotgun (WGS) entry which is preliminary data.</text>
</comment>
<evidence type="ECO:0000256" key="1">
    <source>
        <dbReference type="SAM" id="MobiDB-lite"/>
    </source>
</evidence>